<dbReference type="GeneTree" id="ENSGT00940000164996"/>
<dbReference type="InterPro" id="IPR058913">
    <property type="entry name" value="Integrase_dom_put"/>
</dbReference>
<name>A0A8C7M772_ONCKI</name>
<reference evidence="2" key="2">
    <citation type="submission" date="2025-09" db="UniProtKB">
        <authorList>
            <consortium name="Ensembl"/>
        </authorList>
    </citation>
    <scope>IDENTIFICATION</scope>
</reference>
<dbReference type="Pfam" id="PF24764">
    <property type="entry name" value="rva_4"/>
    <property type="match status" value="1"/>
</dbReference>
<feature type="domain" description="Integrase core" evidence="1">
    <location>
        <begin position="189"/>
        <end position="298"/>
    </location>
</feature>
<evidence type="ECO:0000259" key="1">
    <source>
        <dbReference type="Pfam" id="PF24764"/>
    </source>
</evidence>
<evidence type="ECO:0000313" key="2">
    <source>
        <dbReference type="Ensembl" id="ENSOKIP00005032681.1"/>
    </source>
</evidence>
<dbReference type="AlphaFoldDB" id="A0A8C7M772"/>
<organism evidence="2 3">
    <name type="scientific">Oncorhynchus kisutch</name>
    <name type="common">Coho salmon</name>
    <name type="synonym">Salmo kisutch</name>
    <dbReference type="NCBI Taxonomy" id="8019"/>
    <lineage>
        <taxon>Eukaryota</taxon>
        <taxon>Metazoa</taxon>
        <taxon>Chordata</taxon>
        <taxon>Craniata</taxon>
        <taxon>Vertebrata</taxon>
        <taxon>Euteleostomi</taxon>
        <taxon>Actinopterygii</taxon>
        <taxon>Neopterygii</taxon>
        <taxon>Teleostei</taxon>
        <taxon>Protacanthopterygii</taxon>
        <taxon>Salmoniformes</taxon>
        <taxon>Salmonidae</taxon>
        <taxon>Salmoninae</taxon>
        <taxon>Oncorhynchus</taxon>
    </lineage>
</organism>
<dbReference type="PANTHER" id="PTHR46791">
    <property type="entry name" value="EXPRESSED PROTEIN"/>
    <property type="match status" value="1"/>
</dbReference>
<accession>A0A8C7M772</accession>
<sequence>MAQQLLIRLRDRLRSIISRVPIDLFVSAHLTHSVVPSLFNGVVISTYSGNVAWPKLEITRDTFQSMLDTAFPLANSADMHAISRSTIYRTMKEHNMSVRECYSDMSDEELDQKVRDIKARMPHVGFRMVKGSLRAMGHRVQWRRVGESLQRVGGASVRMTELHCILRLIYSVSAPLSLVHIDTNHKLIRVRADQGVENVNFARCIFIAGKSVHNQKAEHLWRDLWSAVTCQYYNLLHSLEEEGYLDLSNSIHLFCVGYGFLPRLYLQHFTESWNNHPLSTEANLTPHQLWHIGGLSQTIQSFPDSAGGGPAFFQQDNLESGNTDNGVIVPDIPCPLSTENLAVLQRQVNPTTDSSYFGKDMHALRLVMI</sequence>
<proteinExistence type="predicted"/>
<keyword evidence="3" id="KW-1185">Reference proteome</keyword>
<dbReference type="Ensembl" id="ENSOKIT00005034509.1">
    <property type="protein sequence ID" value="ENSOKIP00005032681.1"/>
    <property type="gene ID" value="ENSOKIG00005014019.1"/>
</dbReference>
<protein>
    <recommendedName>
        <fullName evidence="1">Integrase core domain-containing protein</fullName>
    </recommendedName>
</protein>
<dbReference type="Proteomes" id="UP000694557">
    <property type="component" value="Unassembled WGS sequence"/>
</dbReference>
<reference evidence="2" key="1">
    <citation type="submission" date="2025-08" db="UniProtKB">
        <authorList>
            <consortium name="Ensembl"/>
        </authorList>
    </citation>
    <scope>IDENTIFICATION</scope>
</reference>
<evidence type="ECO:0000313" key="3">
    <source>
        <dbReference type="Proteomes" id="UP000694557"/>
    </source>
</evidence>
<dbReference type="PANTHER" id="PTHR46791:SF11">
    <property type="entry name" value="INTEGRASE CATALYTIC DOMAIN-CONTAINING PROTEIN"/>
    <property type="match status" value="1"/>
</dbReference>